<evidence type="ECO:0000313" key="2">
    <source>
        <dbReference type="Proteomes" id="UP000031443"/>
    </source>
</evidence>
<reference evidence="2" key="1">
    <citation type="journal article" date="2013" name="Nat. Genet.">
        <title>The draft genomes of soft-shell turtle and green sea turtle yield insights into the development and evolution of the turtle-specific body plan.</title>
        <authorList>
            <person name="Wang Z."/>
            <person name="Pascual-Anaya J."/>
            <person name="Zadissa A."/>
            <person name="Li W."/>
            <person name="Niimura Y."/>
            <person name="Huang Z."/>
            <person name="Li C."/>
            <person name="White S."/>
            <person name="Xiong Z."/>
            <person name="Fang D."/>
            <person name="Wang B."/>
            <person name="Ming Y."/>
            <person name="Chen Y."/>
            <person name="Zheng Y."/>
            <person name="Kuraku S."/>
            <person name="Pignatelli M."/>
            <person name="Herrero J."/>
            <person name="Beal K."/>
            <person name="Nozawa M."/>
            <person name="Li Q."/>
            <person name="Wang J."/>
            <person name="Zhang H."/>
            <person name="Yu L."/>
            <person name="Shigenobu S."/>
            <person name="Wang J."/>
            <person name="Liu J."/>
            <person name="Flicek P."/>
            <person name="Searle S."/>
            <person name="Wang J."/>
            <person name="Kuratani S."/>
            <person name="Yin Y."/>
            <person name="Aken B."/>
            <person name="Zhang G."/>
            <person name="Irie N."/>
        </authorList>
    </citation>
    <scope>NUCLEOTIDE SEQUENCE [LARGE SCALE GENOMIC DNA]</scope>
</reference>
<dbReference type="Proteomes" id="UP000031443">
    <property type="component" value="Unassembled WGS sequence"/>
</dbReference>
<accession>M7AN15</accession>
<evidence type="ECO:0000313" key="1">
    <source>
        <dbReference type="EMBL" id="EMP26621.1"/>
    </source>
</evidence>
<keyword evidence="2" id="KW-1185">Reference proteome</keyword>
<gene>
    <name evidence="1" type="ORF">UY3_16307</name>
</gene>
<dbReference type="AlphaFoldDB" id="M7AN15"/>
<dbReference type="EMBL" id="KB577554">
    <property type="protein sequence ID" value="EMP26621.1"/>
    <property type="molecule type" value="Genomic_DNA"/>
</dbReference>
<organism evidence="1 2">
    <name type="scientific">Chelonia mydas</name>
    <name type="common">Green sea-turtle</name>
    <name type="synonym">Chelonia agassizi</name>
    <dbReference type="NCBI Taxonomy" id="8469"/>
    <lineage>
        <taxon>Eukaryota</taxon>
        <taxon>Metazoa</taxon>
        <taxon>Chordata</taxon>
        <taxon>Craniata</taxon>
        <taxon>Vertebrata</taxon>
        <taxon>Euteleostomi</taxon>
        <taxon>Archelosauria</taxon>
        <taxon>Testudinata</taxon>
        <taxon>Testudines</taxon>
        <taxon>Cryptodira</taxon>
        <taxon>Durocryptodira</taxon>
        <taxon>Americhelydia</taxon>
        <taxon>Chelonioidea</taxon>
        <taxon>Cheloniidae</taxon>
        <taxon>Chelonia</taxon>
    </lineage>
</organism>
<protein>
    <submittedName>
        <fullName evidence="1">Uncharacterized protein</fullName>
    </submittedName>
</protein>
<proteinExistence type="predicted"/>
<name>M7AN15_CHEMY</name>
<sequence length="122" mass="13826">MPDGAKNLSRVVMGKCRQSTLSPSVKATADSHFMPFSLDCLSRRHSTASMEPVQLTTAVMTIVNTLRIIVQFMQNQRLKNQARRRWQRSDEDMNTDFSKTMVPGNLEIFVLLGQAHAVELLF</sequence>